<dbReference type="EMBL" id="BQKI01000090">
    <property type="protein sequence ID" value="GJN36688.1"/>
    <property type="molecule type" value="Genomic_DNA"/>
</dbReference>
<evidence type="ECO:0000313" key="3">
    <source>
        <dbReference type="Proteomes" id="UP001054889"/>
    </source>
</evidence>
<feature type="compositionally biased region" description="Basic and acidic residues" evidence="1">
    <location>
        <begin position="62"/>
        <end position="78"/>
    </location>
</feature>
<evidence type="ECO:0000256" key="1">
    <source>
        <dbReference type="SAM" id="MobiDB-lite"/>
    </source>
</evidence>
<reference evidence="2" key="2">
    <citation type="submission" date="2021-12" db="EMBL/GenBank/DDBJ databases">
        <title>Resequencing data analysis of finger millet.</title>
        <authorList>
            <person name="Hatakeyama M."/>
            <person name="Aluri S."/>
            <person name="Balachadran M.T."/>
            <person name="Sivarajan S.R."/>
            <person name="Poveda L."/>
            <person name="Shimizu-Inatsugi R."/>
            <person name="Schlapbach R."/>
            <person name="Sreeman S.M."/>
            <person name="Shimizu K.K."/>
        </authorList>
    </citation>
    <scope>NUCLEOTIDE SEQUENCE</scope>
</reference>
<dbReference type="Proteomes" id="UP001054889">
    <property type="component" value="Unassembled WGS sequence"/>
</dbReference>
<name>A0AAV5FLK7_ELECO</name>
<dbReference type="AlphaFoldDB" id="A0AAV5FLK7"/>
<sequence length="118" mass="12875">MAASKLEEDQGSVPVLHRGAAWPPHRGGADLGEACRGQARRLEPTCRALDLELRRRQQDLEAEARGGELGHAEAEARGGELGNAEAARSSGMARHWRSSAARRRRHGRSLDTRRLAHG</sequence>
<proteinExistence type="predicted"/>
<protein>
    <submittedName>
        <fullName evidence="2">Uncharacterized protein</fullName>
    </submittedName>
</protein>
<gene>
    <name evidence="2" type="primary">gb25571</name>
    <name evidence="2" type="ORF">PR202_gb25571</name>
</gene>
<keyword evidence="3" id="KW-1185">Reference proteome</keyword>
<feature type="compositionally biased region" description="Basic and acidic residues" evidence="1">
    <location>
        <begin position="108"/>
        <end position="118"/>
    </location>
</feature>
<organism evidence="2 3">
    <name type="scientific">Eleusine coracana subsp. coracana</name>
    <dbReference type="NCBI Taxonomy" id="191504"/>
    <lineage>
        <taxon>Eukaryota</taxon>
        <taxon>Viridiplantae</taxon>
        <taxon>Streptophyta</taxon>
        <taxon>Embryophyta</taxon>
        <taxon>Tracheophyta</taxon>
        <taxon>Spermatophyta</taxon>
        <taxon>Magnoliopsida</taxon>
        <taxon>Liliopsida</taxon>
        <taxon>Poales</taxon>
        <taxon>Poaceae</taxon>
        <taxon>PACMAD clade</taxon>
        <taxon>Chloridoideae</taxon>
        <taxon>Cynodonteae</taxon>
        <taxon>Eleusininae</taxon>
        <taxon>Eleusine</taxon>
    </lineage>
</organism>
<feature type="region of interest" description="Disordered" evidence="1">
    <location>
        <begin position="62"/>
        <end position="118"/>
    </location>
</feature>
<comment type="caution">
    <text evidence="2">The sequence shown here is derived from an EMBL/GenBank/DDBJ whole genome shotgun (WGS) entry which is preliminary data.</text>
</comment>
<feature type="compositionally biased region" description="Basic residues" evidence="1">
    <location>
        <begin position="94"/>
        <end position="107"/>
    </location>
</feature>
<feature type="region of interest" description="Disordered" evidence="1">
    <location>
        <begin position="1"/>
        <end position="29"/>
    </location>
</feature>
<evidence type="ECO:0000313" key="2">
    <source>
        <dbReference type="EMBL" id="GJN36688.1"/>
    </source>
</evidence>
<reference evidence="2" key="1">
    <citation type="journal article" date="2018" name="DNA Res.">
        <title>Multiple hybrid de novo genome assembly of finger millet, an orphan allotetraploid crop.</title>
        <authorList>
            <person name="Hatakeyama M."/>
            <person name="Aluri S."/>
            <person name="Balachadran M.T."/>
            <person name="Sivarajan S.R."/>
            <person name="Patrignani A."/>
            <person name="Gruter S."/>
            <person name="Poveda L."/>
            <person name="Shimizu-Inatsugi R."/>
            <person name="Baeten J."/>
            <person name="Francoijs K.J."/>
            <person name="Nataraja K.N."/>
            <person name="Reddy Y.A.N."/>
            <person name="Phadnis S."/>
            <person name="Ravikumar R.L."/>
            <person name="Schlapbach R."/>
            <person name="Sreeman S.M."/>
            <person name="Shimizu K.K."/>
        </authorList>
    </citation>
    <scope>NUCLEOTIDE SEQUENCE</scope>
</reference>
<accession>A0AAV5FLK7</accession>